<sequence>MIIHEYAYSGKIEERRRDVTSEQVTAFAQGRPGMEE</sequence>
<protein>
    <submittedName>
        <fullName evidence="1">Uncharacterized protein</fullName>
    </submittedName>
</protein>
<evidence type="ECO:0000313" key="1">
    <source>
        <dbReference type="EMBL" id="CAA9445591.1"/>
    </source>
</evidence>
<dbReference type="AlphaFoldDB" id="A0A6J4QI21"/>
<name>A0A6J4QI21_9ACTN</name>
<organism evidence="1">
    <name type="scientific">uncultured Rubrobacteraceae bacterium</name>
    <dbReference type="NCBI Taxonomy" id="349277"/>
    <lineage>
        <taxon>Bacteria</taxon>
        <taxon>Bacillati</taxon>
        <taxon>Actinomycetota</taxon>
        <taxon>Rubrobacteria</taxon>
        <taxon>Rubrobacterales</taxon>
        <taxon>Rubrobacteraceae</taxon>
        <taxon>environmental samples</taxon>
    </lineage>
</organism>
<reference evidence="1" key="1">
    <citation type="submission" date="2020-02" db="EMBL/GenBank/DDBJ databases">
        <authorList>
            <person name="Meier V. D."/>
        </authorList>
    </citation>
    <scope>NUCLEOTIDE SEQUENCE</scope>
    <source>
        <strain evidence="1">AVDCRST_MAG80</strain>
    </source>
</reference>
<accession>A0A6J4QI21</accession>
<dbReference type="EMBL" id="CADCVC010000147">
    <property type="protein sequence ID" value="CAA9445591.1"/>
    <property type="molecule type" value="Genomic_DNA"/>
</dbReference>
<gene>
    <name evidence="1" type="ORF">AVDCRST_MAG80-1737</name>
</gene>
<proteinExistence type="predicted"/>